<evidence type="ECO:0000313" key="5">
    <source>
        <dbReference type="WBParaSite" id="HNAJ_0000497501-mRNA-1"/>
    </source>
</evidence>
<dbReference type="InterPro" id="IPR031155">
    <property type="entry name" value="DUR"/>
</dbReference>
<keyword evidence="2" id="KW-1133">Transmembrane helix</keyword>
<reference evidence="3 4" key="2">
    <citation type="submission" date="2018-11" db="EMBL/GenBank/DDBJ databases">
        <authorList>
            <consortium name="Pathogen Informatics"/>
        </authorList>
    </citation>
    <scope>NUCLEOTIDE SEQUENCE [LARGE SCALE GENOMIC DNA]</scope>
</reference>
<feature type="transmembrane region" description="Helical" evidence="2">
    <location>
        <begin position="83"/>
        <end position="104"/>
    </location>
</feature>
<dbReference type="STRING" id="102285.A0A0R3TD36"/>
<dbReference type="PANTHER" id="PTHR46154:SF4">
    <property type="entry name" value="UREA ACTIVE TRANSPORTER"/>
    <property type="match status" value="1"/>
</dbReference>
<dbReference type="PANTHER" id="PTHR46154">
    <property type="match status" value="1"/>
</dbReference>
<dbReference type="Proteomes" id="UP000278807">
    <property type="component" value="Unassembled WGS sequence"/>
</dbReference>
<evidence type="ECO:0000256" key="2">
    <source>
        <dbReference type="SAM" id="Phobius"/>
    </source>
</evidence>
<dbReference type="GO" id="GO:0005886">
    <property type="term" value="C:plasma membrane"/>
    <property type="evidence" value="ECO:0007669"/>
    <property type="project" value="TreeGrafter"/>
</dbReference>
<keyword evidence="1" id="KW-0813">Transport</keyword>
<gene>
    <name evidence="3" type="ORF">HNAJ_LOCUS4973</name>
</gene>
<organism evidence="5">
    <name type="scientific">Rodentolepis nana</name>
    <name type="common">Dwarf tapeworm</name>
    <name type="synonym">Hymenolepis nana</name>
    <dbReference type="NCBI Taxonomy" id="102285"/>
    <lineage>
        <taxon>Eukaryota</taxon>
        <taxon>Metazoa</taxon>
        <taxon>Spiralia</taxon>
        <taxon>Lophotrochozoa</taxon>
        <taxon>Platyhelminthes</taxon>
        <taxon>Cestoda</taxon>
        <taxon>Eucestoda</taxon>
        <taxon>Cyclophyllidea</taxon>
        <taxon>Hymenolepididae</taxon>
        <taxon>Rodentolepis</taxon>
    </lineage>
</organism>
<dbReference type="EMBL" id="UZAE01003889">
    <property type="protein sequence ID" value="VDO00833.1"/>
    <property type="molecule type" value="Genomic_DNA"/>
</dbReference>
<dbReference type="OrthoDB" id="10049971at2759"/>
<keyword evidence="2" id="KW-0472">Membrane</keyword>
<evidence type="ECO:0000313" key="4">
    <source>
        <dbReference type="Proteomes" id="UP000278807"/>
    </source>
</evidence>
<keyword evidence="2" id="KW-0812">Transmembrane</keyword>
<dbReference type="WBParaSite" id="HNAJ_0000497501-mRNA-1">
    <property type="protein sequence ID" value="HNAJ_0000497501-mRNA-1"/>
    <property type="gene ID" value="HNAJ_0000497501"/>
</dbReference>
<name>A0A0R3TD36_RODNA</name>
<reference evidence="5" key="1">
    <citation type="submission" date="2017-02" db="UniProtKB">
        <authorList>
            <consortium name="WormBaseParasite"/>
        </authorList>
    </citation>
    <scope>IDENTIFICATION</scope>
</reference>
<proteinExistence type="predicted"/>
<dbReference type="AlphaFoldDB" id="A0A0R3TD36"/>
<evidence type="ECO:0000313" key="3">
    <source>
        <dbReference type="EMBL" id="VDO00833.1"/>
    </source>
</evidence>
<evidence type="ECO:0000256" key="1">
    <source>
        <dbReference type="ARBA" id="ARBA00022448"/>
    </source>
</evidence>
<sequence length="131" mass="14423">MIKKSCWIENLAEQREKVRMQEHNASTLGNEIAFKDDAGGIGGAFFRSISSCVAITLLAPLSVELKTKAPGARTFLQVIRTRFGTTVHIIYCVCAISVNLTMMFEVSSSMLAYAFILISKKTDQNKTPDSV</sequence>
<protein>
    <submittedName>
        <fullName evidence="5">NifU_N domain-containing protein</fullName>
    </submittedName>
</protein>
<accession>A0A0R3TD36</accession>
<keyword evidence="4" id="KW-1185">Reference proteome</keyword>
<dbReference type="GO" id="GO:0015204">
    <property type="term" value="F:urea transmembrane transporter activity"/>
    <property type="evidence" value="ECO:0007669"/>
    <property type="project" value="InterPro"/>
</dbReference>